<evidence type="ECO:0000313" key="3">
    <source>
        <dbReference type="Proteomes" id="UP001140206"/>
    </source>
</evidence>
<dbReference type="InterPro" id="IPR036155">
    <property type="entry name" value="Crypto/Photolyase_N_sf"/>
</dbReference>
<evidence type="ECO:0000313" key="2">
    <source>
        <dbReference type="EMBL" id="KAJ4774843.1"/>
    </source>
</evidence>
<dbReference type="InterPro" id="IPR029058">
    <property type="entry name" value="AB_hydrolase_fold"/>
</dbReference>
<dbReference type="EMBL" id="JAMFTS010000003">
    <property type="protein sequence ID" value="KAJ4774843.1"/>
    <property type="molecule type" value="Genomic_DNA"/>
</dbReference>
<dbReference type="PANTHER" id="PTHR47832">
    <property type="entry name" value="DNA PHOTOLYASE"/>
    <property type="match status" value="1"/>
</dbReference>
<sequence>MNEHSSPAAPYNLCYEYLKFITNANVVVTPSLDLELVGRLEAQLDALIGECKKKSEDDEQRIKALMASLDKINEGKVVMRKRSKSHHSRHISWIASSPMALPLRFHSSPPVLARPVRFQRSRTVRPSKVVLVRAKGASGEAAVVWFKNDLRIDDHPGLIQAVEKHESVIPLYVFDPYILSDYSERMLELLLFALQDLKSALISQGSDLVLRLGACEDTLLKLVNEVKASHVFTEEEVEYNLLKVISTVESSLSNLNFARGKPEVAFWKAPLYDYKSLDELPTSYNNFLGKKLSKLTPVPAPTLPSLNAGLQTGSIPTIDEVKQFLIGNGSKSDCSWDSIKNVRAKNVLWSTKNTSMAPEVLRNKRNASSFFASEGSIDVRGGSDMTLGALAAYLRYLEGTGRDDWQELHDKLRRVETGNGTSFYTLFSSSLFLGTISRRRVFYEAIKYEKERNAGFISPFGYSAPTVTASVDAICSMEWYWLLALKSQTCNEGGYPIRIWRWNGHVIQYTAVGNDGPAILLVHGFGAFLQHYRDNIKEIADNGFRVWAITLLGFGKSEKPNVSYSEVMWAELLRDFIVDIINEPVHIVGNSLGGYISSIVAGVWPSLTKSLVLINTAGTVVPNYSFIPTSEEWRASFFSRLGARLLLLYLRSSAASILKSYYPTKRERVDTALVNEITRASYDPGAAMILESIFNFNLSIPLNFLLDSFGGSVLVIQGTKDPLVKSGVFLSMLREHCRHVLIKEFDAGHCVQDELPEEVNSILIEWAMENSEVNLAMKAV</sequence>
<evidence type="ECO:0000259" key="1">
    <source>
        <dbReference type="PROSITE" id="PS51645"/>
    </source>
</evidence>
<accession>A0AAV8E9B4</accession>
<dbReference type="InterPro" id="IPR006050">
    <property type="entry name" value="DNA_photolyase_N"/>
</dbReference>
<dbReference type="SUPFAM" id="SSF53474">
    <property type="entry name" value="alpha/beta-Hydrolases"/>
    <property type="match status" value="1"/>
</dbReference>
<dbReference type="InterPro" id="IPR000073">
    <property type="entry name" value="AB_hydrolase_1"/>
</dbReference>
<organism evidence="2 3">
    <name type="scientific">Rhynchospora pubera</name>
    <dbReference type="NCBI Taxonomy" id="906938"/>
    <lineage>
        <taxon>Eukaryota</taxon>
        <taxon>Viridiplantae</taxon>
        <taxon>Streptophyta</taxon>
        <taxon>Embryophyta</taxon>
        <taxon>Tracheophyta</taxon>
        <taxon>Spermatophyta</taxon>
        <taxon>Magnoliopsida</taxon>
        <taxon>Liliopsida</taxon>
        <taxon>Poales</taxon>
        <taxon>Cyperaceae</taxon>
        <taxon>Cyperoideae</taxon>
        <taxon>Rhynchosporeae</taxon>
        <taxon>Rhynchospora</taxon>
    </lineage>
</organism>
<protein>
    <submittedName>
        <fullName evidence="2">Alpha/beta-Hydrolases superfamily protein</fullName>
    </submittedName>
</protein>
<dbReference type="Gene3D" id="3.40.50.620">
    <property type="entry name" value="HUPs"/>
    <property type="match status" value="1"/>
</dbReference>
<gene>
    <name evidence="2" type="ORF">LUZ62_059100</name>
</gene>
<dbReference type="Proteomes" id="UP001140206">
    <property type="component" value="Chromosome 3"/>
</dbReference>
<dbReference type="Pfam" id="PF00875">
    <property type="entry name" value="DNA_photolyase"/>
    <property type="match status" value="1"/>
</dbReference>
<proteinExistence type="predicted"/>
<dbReference type="Gene3D" id="3.40.50.1820">
    <property type="entry name" value="alpha/beta hydrolase"/>
    <property type="match status" value="1"/>
</dbReference>
<dbReference type="PROSITE" id="PS51645">
    <property type="entry name" value="PHR_CRY_ALPHA_BETA"/>
    <property type="match status" value="1"/>
</dbReference>
<comment type="caution">
    <text evidence="2">The sequence shown here is derived from an EMBL/GenBank/DDBJ whole genome shotgun (WGS) entry which is preliminary data.</text>
</comment>
<reference evidence="2" key="1">
    <citation type="submission" date="2022-08" db="EMBL/GenBank/DDBJ databases">
        <authorList>
            <person name="Marques A."/>
        </authorList>
    </citation>
    <scope>NUCLEOTIDE SEQUENCE</scope>
    <source>
        <strain evidence="2">RhyPub2mFocal</strain>
        <tissue evidence="2">Leaves</tissue>
    </source>
</reference>
<dbReference type="Pfam" id="PF00561">
    <property type="entry name" value="Abhydrolase_1"/>
    <property type="match status" value="1"/>
</dbReference>
<dbReference type="PANTHER" id="PTHR47832:SF1">
    <property type="entry name" value="DNA PHOTOLYASE"/>
    <property type="match status" value="1"/>
</dbReference>
<feature type="domain" description="Photolyase/cryptochrome alpha/beta" evidence="1">
    <location>
        <begin position="140"/>
        <end position="271"/>
    </location>
</feature>
<keyword evidence="3" id="KW-1185">Reference proteome</keyword>
<dbReference type="AlphaFoldDB" id="A0AAV8E9B4"/>
<dbReference type="PRINTS" id="PR00111">
    <property type="entry name" value="ABHYDROLASE"/>
</dbReference>
<name>A0AAV8E9B4_9POAL</name>
<dbReference type="SUPFAM" id="SSF52425">
    <property type="entry name" value="Cryptochrome/photolyase, N-terminal domain"/>
    <property type="match status" value="1"/>
</dbReference>
<dbReference type="InterPro" id="IPR014729">
    <property type="entry name" value="Rossmann-like_a/b/a_fold"/>
</dbReference>